<evidence type="ECO:0000313" key="3">
    <source>
        <dbReference type="EMBL" id="MBA5690355.1"/>
    </source>
</evidence>
<dbReference type="PANTHER" id="PTHR43228">
    <property type="entry name" value="TWO-COMPONENT RESPONSE REGULATOR"/>
    <property type="match status" value="1"/>
</dbReference>
<evidence type="ECO:0000259" key="2">
    <source>
        <dbReference type="PROSITE" id="PS50110"/>
    </source>
</evidence>
<dbReference type="PROSITE" id="PS50110">
    <property type="entry name" value="RESPONSE_REGULATORY"/>
    <property type="match status" value="1"/>
</dbReference>
<dbReference type="InterPro" id="IPR001789">
    <property type="entry name" value="Sig_transdc_resp-reg_receiver"/>
</dbReference>
<dbReference type="EMBL" id="JACEZU010000016">
    <property type="protein sequence ID" value="MBA5690355.1"/>
    <property type="molecule type" value="Genomic_DNA"/>
</dbReference>
<accession>A0A7W2FES8</accession>
<comment type="caution">
    <text evidence="3">The sequence shown here is derived from an EMBL/GenBank/DDBJ whole genome shotgun (WGS) entry which is preliminary data.</text>
</comment>
<name>A0A7W2FES8_9BURK</name>
<reference evidence="3 4" key="1">
    <citation type="submission" date="2020-07" db="EMBL/GenBank/DDBJ databases">
        <title>Novel species isolated from subtropical streams in China.</title>
        <authorList>
            <person name="Lu H."/>
        </authorList>
    </citation>
    <scope>NUCLEOTIDE SEQUENCE [LARGE SCALE GENOMIC DNA]</scope>
    <source>
        <strain evidence="3 4">LX47W</strain>
    </source>
</reference>
<feature type="domain" description="Response regulatory" evidence="2">
    <location>
        <begin position="8"/>
        <end position="125"/>
    </location>
</feature>
<dbReference type="GO" id="GO:0000160">
    <property type="term" value="P:phosphorelay signal transduction system"/>
    <property type="evidence" value="ECO:0007669"/>
    <property type="project" value="InterPro"/>
</dbReference>
<dbReference type="SUPFAM" id="SSF52172">
    <property type="entry name" value="CheY-like"/>
    <property type="match status" value="1"/>
</dbReference>
<dbReference type="PANTHER" id="PTHR43228:SF1">
    <property type="entry name" value="TWO-COMPONENT RESPONSE REGULATOR ARR22"/>
    <property type="match status" value="1"/>
</dbReference>
<keyword evidence="1" id="KW-0597">Phosphoprotein</keyword>
<evidence type="ECO:0000313" key="4">
    <source>
        <dbReference type="Proteomes" id="UP000573499"/>
    </source>
</evidence>
<proteinExistence type="predicted"/>
<evidence type="ECO:0000256" key="1">
    <source>
        <dbReference type="PROSITE-ProRule" id="PRU00169"/>
    </source>
</evidence>
<dbReference type="AlphaFoldDB" id="A0A7W2FES8"/>
<dbReference type="Pfam" id="PF00072">
    <property type="entry name" value="Response_reg"/>
    <property type="match status" value="1"/>
</dbReference>
<dbReference type="RefSeq" id="WP_182157155.1">
    <property type="nucleotide sequence ID" value="NZ_JACEZU010000016.1"/>
</dbReference>
<protein>
    <submittedName>
        <fullName evidence="3">Response regulator</fullName>
    </submittedName>
</protein>
<gene>
    <name evidence="3" type="ORF">H3H39_25245</name>
</gene>
<dbReference type="Gene3D" id="3.40.50.2300">
    <property type="match status" value="1"/>
</dbReference>
<dbReference type="InterPro" id="IPR052048">
    <property type="entry name" value="ST_Response_Regulator"/>
</dbReference>
<keyword evidence="4" id="KW-1185">Reference proteome</keyword>
<dbReference type="Proteomes" id="UP000573499">
    <property type="component" value="Unassembled WGS sequence"/>
</dbReference>
<sequence>MRLPDLGNILIADDEPAMRNLLQSVLHSHGLRNIQLASNGQQAADMLAKDDCRIDLAFIDLHMPGLSGLEVLALAKTLRPQCYCVVVSGNSDVSNVMAAIRSGARGFIVKPYTVNKVSDILQKFCRDWAELAAAARGA</sequence>
<feature type="modified residue" description="4-aspartylphosphate" evidence="1">
    <location>
        <position position="60"/>
    </location>
</feature>
<dbReference type="InterPro" id="IPR011006">
    <property type="entry name" value="CheY-like_superfamily"/>
</dbReference>
<dbReference type="SMART" id="SM00448">
    <property type="entry name" value="REC"/>
    <property type="match status" value="1"/>
</dbReference>
<organism evidence="3 4">
    <name type="scientific">Rugamonas apoptosis</name>
    <dbReference type="NCBI Taxonomy" id="2758570"/>
    <lineage>
        <taxon>Bacteria</taxon>
        <taxon>Pseudomonadati</taxon>
        <taxon>Pseudomonadota</taxon>
        <taxon>Betaproteobacteria</taxon>
        <taxon>Burkholderiales</taxon>
        <taxon>Oxalobacteraceae</taxon>
        <taxon>Telluria group</taxon>
        <taxon>Rugamonas</taxon>
    </lineage>
</organism>